<keyword evidence="6" id="KW-0175">Coiled coil</keyword>
<dbReference type="InterPro" id="IPR036961">
    <property type="entry name" value="Kinesin_motor_dom_sf"/>
</dbReference>
<dbReference type="GO" id="GO:0005874">
    <property type="term" value="C:microtubule"/>
    <property type="evidence" value="ECO:0007669"/>
    <property type="project" value="UniProtKB-KW"/>
</dbReference>
<comment type="caution">
    <text evidence="9">The sequence shown here is derived from an EMBL/GenBank/DDBJ whole genome shotgun (WGS) entry which is preliminary data.</text>
</comment>
<feature type="region of interest" description="Disordered" evidence="7">
    <location>
        <begin position="1900"/>
        <end position="1920"/>
    </location>
</feature>
<evidence type="ECO:0000313" key="9">
    <source>
        <dbReference type="EMBL" id="KXZ43987.1"/>
    </source>
</evidence>
<evidence type="ECO:0000256" key="7">
    <source>
        <dbReference type="SAM" id="MobiDB-lite"/>
    </source>
</evidence>
<evidence type="ECO:0000256" key="1">
    <source>
        <dbReference type="ARBA" id="ARBA00022701"/>
    </source>
</evidence>
<dbReference type="Proteomes" id="UP000075714">
    <property type="component" value="Unassembled WGS sequence"/>
</dbReference>
<evidence type="ECO:0000256" key="2">
    <source>
        <dbReference type="ARBA" id="ARBA00022741"/>
    </source>
</evidence>
<keyword evidence="1" id="KW-0493">Microtubule</keyword>
<feature type="coiled-coil region" evidence="6">
    <location>
        <begin position="68"/>
        <end position="419"/>
    </location>
</feature>
<feature type="compositionally biased region" description="Low complexity" evidence="7">
    <location>
        <begin position="1131"/>
        <end position="1152"/>
    </location>
</feature>
<proteinExistence type="inferred from homology"/>
<dbReference type="SUPFAM" id="SSF52540">
    <property type="entry name" value="P-loop containing nucleoside triphosphate hydrolases"/>
    <property type="match status" value="1"/>
</dbReference>
<accession>A0A150G2B8</accession>
<feature type="compositionally biased region" description="Low complexity" evidence="7">
    <location>
        <begin position="1773"/>
        <end position="1793"/>
    </location>
</feature>
<dbReference type="GO" id="GO:0007018">
    <property type="term" value="P:microtubule-based movement"/>
    <property type="evidence" value="ECO:0007669"/>
    <property type="project" value="InterPro"/>
</dbReference>
<dbReference type="EMBL" id="LSYV01000077">
    <property type="protein sequence ID" value="KXZ43987.1"/>
    <property type="molecule type" value="Genomic_DNA"/>
</dbReference>
<dbReference type="InterPro" id="IPR001752">
    <property type="entry name" value="Kinesin_motor_dom"/>
</dbReference>
<evidence type="ECO:0000256" key="6">
    <source>
        <dbReference type="SAM" id="Coils"/>
    </source>
</evidence>
<gene>
    <name evidence="9" type="ORF">GPECTOR_76g809</name>
</gene>
<name>A0A150G2B8_GONPE</name>
<dbReference type="InterPro" id="IPR027640">
    <property type="entry name" value="Kinesin-like_fam"/>
</dbReference>
<keyword evidence="4 5" id="KW-0505">Motor protein</keyword>
<feature type="compositionally biased region" description="Polar residues" evidence="7">
    <location>
        <begin position="947"/>
        <end position="958"/>
    </location>
</feature>
<dbReference type="Gene3D" id="1.10.287.1490">
    <property type="match status" value="1"/>
</dbReference>
<feature type="domain" description="Kinesin motor" evidence="8">
    <location>
        <begin position="478"/>
        <end position="800"/>
    </location>
</feature>
<feature type="region of interest" description="Disordered" evidence="7">
    <location>
        <begin position="809"/>
        <end position="898"/>
    </location>
</feature>
<keyword evidence="10" id="KW-1185">Reference proteome</keyword>
<feature type="region of interest" description="Disordered" evidence="7">
    <location>
        <begin position="1598"/>
        <end position="1619"/>
    </location>
</feature>
<protein>
    <recommendedName>
        <fullName evidence="8">Kinesin motor domain-containing protein</fullName>
    </recommendedName>
</protein>
<feature type="binding site" evidence="5">
    <location>
        <begin position="551"/>
        <end position="558"/>
    </location>
    <ligand>
        <name>ATP</name>
        <dbReference type="ChEBI" id="CHEBI:30616"/>
    </ligand>
</feature>
<evidence type="ECO:0000256" key="4">
    <source>
        <dbReference type="ARBA" id="ARBA00023175"/>
    </source>
</evidence>
<comment type="similarity">
    <text evidence="5">Belongs to the TRAFAC class myosin-kinesin ATPase superfamily. Kinesin family.</text>
</comment>
<evidence type="ECO:0000256" key="3">
    <source>
        <dbReference type="ARBA" id="ARBA00022840"/>
    </source>
</evidence>
<dbReference type="PRINTS" id="PR00380">
    <property type="entry name" value="KINESINHEAVY"/>
</dbReference>
<feature type="region of interest" description="Disordered" evidence="7">
    <location>
        <begin position="1765"/>
        <end position="1811"/>
    </location>
</feature>
<dbReference type="Gene3D" id="3.40.850.10">
    <property type="entry name" value="Kinesin motor domain"/>
    <property type="match status" value="1"/>
</dbReference>
<dbReference type="GO" id="GO:0008017">
    <property type="term" value="F:microtubule binding"/>
    <property type="evidence" value="ECO:0007669"/>
    <property type="project" value="InterPro"/>
</dbReference>
<feature type="region of interest" description="Disordered" evidence="7">
    <location>
        <begin position="1967"/>
        <end position="2013"/>
    </location>
</feature>
<dbReference type="GO" id="GO:0003777">
    <property type="term" value="F:microtubule motor activity"/>
    <property type="evidence" value="ECO:0007669"/>
    <property type="project" value="InterPro"/>
</dbReference>
<feature type="compositionally biased region" description="Pro residues" evidence="7">
    <location>
        <begin position="1794"/>
        <end position="1804"/>
    </location>
</feature>
<dbReference type="STRING" id="33097.A0A150G2B8"/>
<dbReference type="OrthoDB" id="3176171at2759"/>
<dbReference type="SMART" id="SM00129">
    <property type="entry name" value="KISc"/>
    <property type="match status" value="1"/>
</dbReference>
<feature type="compositionally biased region" description="Low complexity" evidence="7">
    <location>
        <begin position="1973"/>
        <end position="1990"/>
    </location>
</feature>
<feature type="compositionally biased region" description="Low complexity" evidence="7">
    <location>
        <begin position="822"/>
        <end position="841"/>
    </location>
</feature>
<keyword evidence="2 5" id="KW-0547">Nucleotide-binding</keyword>
<reference evidence="10" key="1">
    <citation type="journal article" date="2016" name="Nat. Commun.">
        <title>The Gonium pectorale genome demonstrates co-option of cell cycle regulation during the evolution of multicellularity.</title>
        <authorList>
            <person name="Hanschen E.R."/>
            <person name="Marriage T.N."/>
            <person name="Ferris P.J."/>
            <person name="Hamaji T."/>
            <person name="Toyoda A."/>
            <person name="Fujiyama A."/>
            <person name="Neme R."/>
            <person name="Noguchi H."/>
            <person name="Minakuchi Y."/>
            <person name="Suzuki M."/>
            <person name="Kawai-Toyooka H."/>
            <person name="Smith D.R."/>
            <person name="Sparks H."/>
            <person name="Anderson J."/>
            <person name="Bakaric R."/>
            <person name="Luria V."/>
            <person name="Karger A."/>
            <person name="Kirschner M.W."/>
            <person name="Durand P.M."/>
            <person name="Michod R.E."/>
            <person name="Nozaki H."/>
            <person name="Olson B.J."/>
        </authorList>
    </citation>
    <scope>NUCLEOTIDE SEQUENCE [LARGE SCALE GENOMIC DNA]</scope>
    <source>
        <strain evidence="10">NIES-2863</strain>
    </source>
</reference>
<feature type="region of interest" description="Disordered" evidence="7">
    <location>
        <begin position="1034"/>
        <end position="1152"/>
    </location>
</feature>
<evidence type="ECO:0000256" key="5">
    <source>
        <dbReference type="PROSITE-ProRule" id="PRU00283"/>
    </source>
</evidence>
<dbReference type="GO" id="GO:0005524">
    <property type="term" value="F:ATP binding"/>
    <property type="evidence" value="ECO:0007669"/>
    <property type="project" value="UniProtKB-UniRule"/>
</dbReference>
<feature type="coiled-coil region" evidence="6">
    <location>
        <begin position="451"/>
        <end position="478"/>
    </location>
</feature>
<sequence>MQKQLQRTVDGATEKSRIRELAEIVKLVRRCLKEMGSRTTLYIDKCVKLERDAAQQVEAVKLSSQTSLKQLEAELASTRQSLAECERDFRNDKAKWGSDLETQRGEAARLLRDLERLTEERDRARDEAKRNDQLRQQIEGELKDLRKSASQQMREVSVNQSEAVRILTEEKTAAENKIITLREENRSTQTTLRAAQDFVSALEQEAHMLRASVENLKGSLAGKEAAAAVQSEQMAKLHKELAQSKEHIASLVAAEEQLKQEAELSSSERAELMASLELRTAELDHMRERLRAQEEQSEEQRASMDAQMQELQAQLSTVTAERASLYESITLAKTALAAITKQKEAAEASLARESVEKTTLMREHTNLQHQMEFAESRQAQLEQEASTVRARLESLEAELAASRQLIEEKDARLAHLEGEFGALKEVLGETAAAAGGAGGSKDIVTTLLSKIATLQNAAAAAEAVRRKLHNELVDLRGNIRVYCRVRPHPTPSTRLAPDGASIHLALEGREHTFSYDRVFGPDSSQESVFGTVSELVQSALDGFHVCIFSYGQTGAGKTHTMQGGESPNSRGIIPRAVDKILSTARKLEEQAEWSYSMEASFIEIYNNQLRDLLGTGPAGSSFINDLHAIKHDPDGGHTVVSGVSKVPVTDSEGAAQLVRRAAAARAVEATAMNSVSSRSHSVFMLYISGWHAGSGTRLQGCLCLVDLAGSERLDRSQAEGQAKKEACAINASLSSLGDVFAALSSKSSHVPYRNSKLTYLLQPCLGGSGKTLMFVNINPEPASAGESLCSLRFAAKVSGCETGAKGGARRNVMQLGGGSGEAGPSAGSNLADPSRPSLSGLPRPPAGGVGAADKRMSLLPQRAAGDSGAGRISLAGARPGSGAGAAHSVSMSSSSGYAASDGQHVLAEDDLLGLATSSGRSAGLAAQHPTKELVKLVGKPQPRARTRTSPTQTSLADTDSSEGVGGHALDAERVRSGSEAGPSGRGLPKQPALQREETSLGLPLKTHIVRRAARELQDRAAQLADIIPDPSVPELASLTRGGGPARAGRRGGSLFTPRAGERMPQLKLAQMNRQRRLRGGQSGEFNMEVSTLPGPGLEASGSELHSEYAAPEPATSPNAGGRQYGRPPLRSTPLASAAAAAPSSPSSSSASVASEAASAAQAATAEAADAAADLAALRPTRPDFEKLVRATTDLEGLRTVYGKYVGVMVREEFVLMANQLASMSEPMNMSVKVWAATQGMLVQLLQHITPKLDSLTMQEYVVMLAAVAKLRYVPPNDWIAAVLTQSKTRLYNATPAYLTTTLRALARIAVDPADIKEAAAWESWMKRYLTSAQRQLSTYRADELVKTLVALSELRYRPPAEWMARFAAALHSRLDNLEAHSLSEAMLAFAALRYQPEGPFLRAYYSQLYSRLPLADDRDLATFAQAAALLDRLIRQEFMHEFLAEVLQKLPTFKAGHLANLLNAMGRLAGPPAPRVRPPPGWTASVAAHLSGPGRLTAFNGSALASAAWGLSALGHQASPKFLDDLLSASYGKLHACGPTDLVLLLTALGNFSYSPAPGREAFWDTWMTEFEKLAARKAYDMRGVCDLMAALARLPRPRRRAASGGQRPAGHGGSGGGAAAELVVRPAHAEFVNGVLRSTRMHNLRNTSPARLAALAGSLATLGIKPDFGFLYNYAQAARFMWAGFSMRDYATLLGAMVHVGTPGVADPRWAGDFLAIIMCRMSEFDGPGLAAALDALQHLPKPEFEPSRQWLVAAAARAVDLVRSPPPPPQLQQQQLPAGAAAPMAAAGAALPLPPPPAPEPSAPDADTTFAPLAFRPGELQGGVTLLVSPEGRMMPVQPQQPLTPELLLVAVRALAALGHQGMTLPGGVERTPAQLAAAQARWEAKLAARAAKAQARKAAEASENSKGSDADTGNGGAATGDGSVGAAAAVQDGAVAVGAAAAPAVAAAPQAAANKVRGVAVRAGHRNQGARRGAAGASSAAGKQDGAPASPAETANDDRAEKGCIVHIPI</sequence>
<dbReference type="PANTHER" id="PTHR47972">
    <property type="entry name" value="KINESIN-LIKE PROTEIN KLP-3"/>
    <property type="match status" value="1"/>
</dbReference>
<organism evidence="9 10">
    <name type="scientific">Gonium pectorale</name>
    <name type="common">Green alga</name>
    <dbReference type="NCBI Taxonomy" id="33097"/>
    <lineage>
        <taxon>Eukaryota</taxon>
        <taxon>Viridiplantae</taxon>
        <taxon>Chlorophyta</taxon>
        <taxon>core chlorophytes</taxon>
        <taxon>Chlorophyceae</taxon>
        <taxon>CS clade</taxon>
        <taxon>Chlamydomonadales</taxon>
        <taxon>Volvocaceae</taxon>
        <taxon>Gonium</taxon>
    </lineage>
</organism>
<keyword evidence="3 5" id="KW-0067">ATP-binding</keyword>
<evidence type="ECO:0000313" key="10">
    <source>
        <dbReference type="Proteomes" id="UP000075714"/>
    </source>
</evidence>
<dbReference type="PANTHER" id="PTHR47972:SF45">
    <property type="entry name" value="PROTEIN CLARET SEGREGATIONAL"/>
    <property type="match status" value="1"/>
</dbReference>
<feature type="region of interest" description="Disordered" evidence="7">
    <location>
        <begin position="922"/>
        <end position="999"/>
    </location>
</feature>
<dbReference type="Pfam" id="PF00225">
    <property type="entry name" value="Kinesin"/>
    <property type="match status" value="1"/>
</dbReference>
<evidence type="ECO:0000259" key="8">
    <source>
        <dbReference type="PROSITE" id="PS50067"/>
    </source>
</evidence>
<dbReference type="PROSITE" id="PS50067">
    <property type="entry name" value="KINESIN_MOTOR_2"/>
    <property type="match status" value="1"/>
</dbReference>
<dbReference type="InterPro" id="IPR027417">
    <property type="entry name" value="P-loop_NTPase"/>
</dbReference>
<feature type="compositionally biased region" description="Low complexity" evidence="7">
    <location>
        <begin position="875"/>
        <end position="898"/>
    </location>
</feature>